<proteinExistence type="predicted"/>
<gene>
    <name evidence="1" type="ORF">ACFO0B_23185</name>
</gene>
<sequence length="173" mass="18853">MTWTAPAVERDPVPPTGTEAAQLRARLAHQRATLLDRCAGLDGEQLARRAIPPSTLSLLGLVRHLSEVERGWLRATAAAADLGYLYCATDNPDGDFDDARPADAATDFATYHRETTAADAAVGQLALDHEGRHPITGTAYSLRWIYLHLIEEYARHNGHADLLRQCVDGRTGS</sequence>
<dbReference type="EMBL" id="JBHSAX010000019">
    <property type="protein sequence ID" value="MFC3964901.1"/>
    <property type="molecule type" value="Genomic_DNA"/>
</dbReference>
<dbReference type="Pfam" id="PF04978">
    <property type="entry name" value="MST"/>
    <property type="match status" value="1"/>
</dbReference>
<evidence type="ECO:0000313" key="2">
    <source>
        <dbReference type="Proteomes" id="UP001595696"/>
    </source>
</evidence>
<comment type="caution">
    <text evidence="1">The sequence shown here is derived from an EMBL/GenBank/DDBJ whole genome shotgun (WGS) entry which is preliminary data.</text>
</comment>
<keyword evidence="2" id="KW-1185">Reference proteome</keyword>
<name>A0ABV8DY43_9NOCA</name>
<dbReference type="InterPro" id="IPR007061">
    <property type="entry name" value="MST-like"/>
</dbReference>
<reference evidence="2" key="1">
    <citation type="journal article" date="2019" name="Int. J. Syst. Evol. Microbiol.">
        <title>The Global Catalogue of Microorganisms (GCM) 10K type strain sequencing project: providing services to taxonomists for standard genome sequencing and annotation.</title>
        <authorList>
            <consortium name="The Broad Institute Genomics Platform"/>
            <consortium name="The Broad Institute Genome Sequencing Center for Infectious Disease"/>
            <person name="Wu L."/>
            <person name="Ma J."/>
        </authorList>
    </citation>
    <scope>NUCLEOTIDE SEQUENCE [LARGE SCALE GENOMIC DNA]</scope>
    <source>
        <strain evidence="2">CGMCC 4.7330</strain>
    </source>
</reference>
<organism evidence="1 2">
    <name type="scientific">Nocardia jiangsuensis</name>
    <dbReference type="NCBI Taxonomy" id="1691563"/>
    <lineage>
        <taxon>Bacteria</taxon>
        <taxon>Bacillati</taxon>
        <taxon>Actinomycetota</taxon>
        <taxon>Actinomycetes</taxon>
        <taxon>Mycobacteriales</taxon>
        <taxon>Nocardiaceae</taxon>
        <taxon>Nocardia</taxon>
    </lineage>
</organism>
<evidence type="ECO:0000313" key="1">
    <source>
        <dbReference type="EMBL" id="MFC3964901.1"/>
    </source>
</evidence>
<dbReference type="SUPFAM" id="SSF109854">
    <property type="entry name" value="DinB/YfiT-like putative metalloenzymes"/>
    <property type="match status" value="1"/>
</dbReference>
<dbReference type="Gene3D" id="1.20.120.450">
    <property type="entry name" value="dinb family like domain"/>
    <property type="match status" value="1"/>
</dbReference>
<dbReference type="InterPro" id="IPR034660">
    <property type="entry name" value="DinB/YfiT-like"/>
</dbReference>
<dbReference type="RefSeq" id="WP_378614670.1">
    <property type="nucleotide sequence ID" value="NZ_JBHSAX010000019.1"/>
</dbReference>
<dbReference type="Proteomes" id="UP001595696">
    <property type="component" value="Unassembled WGS sequence"/>
</dbReference>
<accession>A0ABV8DY43</accession>
<protein>
    <submittedName>
        <fullName evidence="1">DinB family protein</fullName>
    </submittedName>
</protein>